<name>A0A8J2NIU6_9HEXA</name>
<sequence>MENKDNLTYTVQNKSSLTNLGKTYNKLIQDTSKDHDWGDEANIVIASAIINRPIDIIPILDSGIMSARMRYNINPAVEHRRPLQLVLYKKHFQPLLRLSYDEAPVPIDGVYNNCIDSDFRIHIDAEGRPVLEDVGAAFSKIFSDMELGDDDEHSETRYCDDRWNKLTASDNNAKDKSKSPSNVVEPSGTAKEQAASSSASSTCISSKAFSRTAEDSTEDTGEHLPTLTIATTNDRDRVRSLEKGDVNQSAMTEKVQTPTSVEGADDRRDDVTDSSSSPCSPVDTVDCDKLKLKKISSRNLLKTLGDKVDGLAKQFNSMFIKKPDDDISFSSQSTKSTESLTMTTARSVEDILKTYYCLETRCDHREPLTTEEFTSLICNLCFDENKRSSVGEFKYSSKKGTHFKTKEKQPRSFINLKKNIMEHMNAPTHLKNANEEEKMVLQRSKTIHNNKVAGMNCGRFAYTCIKDSANYAAYEPHLALANKSGCFVGDINHSRKFCADVRHSVYSKLYERTKCILNTPRKGTGRPPPVGIFADKYTPNRQTGQVVGLVTFLNGNVETLNVGFVPVPDHSPRGLADSILKPINDVIVGNLEKRTVNGAFDGEYFIKKATDVIAESLCHGTDAHWLTLQWDAAHRLELSVKEALGTTSRNSTPTWFSTAILDTVNNVNDKYRFGSRYGELISAEATCQPKSISSHRFASYSHKAIDNFIKNFMYICEDLNYHADPEADNVNHASFVLGLTFSKDLYKIISDVSKTTQRVQMLPWQMNKYVTKSYH</sequence>
<gene>
    <name evidence="2" type="ORF">AFUS01_LOCUS852</name>
</gene>
<dbReference type="AlphaFoldDB" id="A0A8J2NIU6"/>
<reference evidence="2" key="1">
    <citation type="submission" date="2021-06" db="EMBL/GenBank/DDBJ databases">
        <authorList>
            <person name="Hodson N. C."/>
            <person name="Mongue J. A."/>
            <person name="Jaron S. K."/>
        </authorList>
    </citation>
    <scope>NUCLEOTIDE SEQUENCE</scope>
</reference>
<dbReference type="Proteomes" id="UP000708208">
    <property type="component" value="Unassembled WGS sequence"/>
</dbReference>
<organism evidence="2 3">
    <name type="scientific">Allacma fusca</name>
    <dbReference type="NCBI Taxonomy" id="39272"/>
    <lineage>
        <taxon>Eukaryota</taxon>
        <taxon>Metazoa</taxon>
        <taxon>Ecdysozoa</taxon>
        <taxon>Arthropoda</taxon>
        <taxon>Hexapoda</taxon>
        <taxon>Collembola</taxon>
        <taxon>Symphypleona</taxon>
        <taxon>Sminthuridae</taxon>
        <taxon>Allacma</taxon>
    </lineage>
</organism>
<feature type="compositionally biased region" description="Polar residues" evidence="1">
    <location>
        <begin position="246"/>
        <end position="260"/>
    </location>
</feature>
<comment type="caution">
    <text evidence="2">The sequence shown here is derived from an EMBL/GenBank/DDBJ whole genome shotgun (WGS) entry which is preliminary data.</text>
</comment>
<feature type="compositionally biased region" description="Basic and acidic residues" evidence="1">
    <location>
        <begin position="233"/>
        <end position="245"/>
    </location>
</feature>
<dbReference type="CDD" id="cd22744">
    <property type="entry name" value="OTU"/>
    <property type="match status" value="1"/>
</dbReference>
<evidence type="ECO:0000256" key="1">
    <source>
        <dbReference type="SAM" id="MobiDB-lite"/>
    </source>
</evidence>
<protein>
    <submittedName>
        <fullName evidence="2">Uncharacterized protein</fullName>
    </submittedName>
</protein>
<evidence type="ECO:0000313" key="3">
    <source>
        <dbReference type="Proteomes" id="UP000708208"/>
    </source>
</evidence>
<dbReference type="EMBL" id="CAJVCH010004514">
    <property type="protein sequence ID" value="CAG7653743.1"/>
    <property type="molecule type" value="Genomic_DNA"/>
</dbReference>
<feature type="region of interest" description="Disordered" evidence="1">
    <location>
        <begin position="169"/>
        <end position="280"/>
    </location>
</feature>
<dbReference type="OrthoDB" id="6625098at2759"/>
<feature type="compositionally biased region" description="Low complexity" evidence="1">
    <location>
        <begin position="194"/>
        <end position="210"/>
    </location>
</feature>
<evidence type="ECO:0000313" key="2">
    <source>
        <dbReference type="EMBL" id="CAG7653743.1"/>
    </source>
</evidence>
<accession>A0A8J2NIU6</accession>
<keyword evidence="3" id="KW-1185">Reference proteome</keyword>
<proteinExistence type="predicted"/>